<dbReference type="GO" id="GO:0005737">
    <property type="term" value="C:cytoplasm"/>
    <property type="evidence" value="ECO:0007669"/>
    <property type="project" value="TreeGrafter"/>
</dbReference>
<accession>A0A2Z5U5X0</accession>
<evidence type="ECO:0000256" key="5">
    <source>
        <dbReference type="PIRSR" id="PIRSR604574-2"/>
    </source>
</evidence>
<protein>
    <submittedName>
        <fullName evidence="7">Putative alkylated DNA repair protein alkB-like protein 1</fullName>
    </submittedName>
</protein>
<dbReference type="GO" id="GO:0035513">
    <property type="term" value="P:oxidative RNA demethylation"/>
    <property type="evidence" value="ECO:0007669"/>
    <property type="project" value="TreeGrafter"/>
</dbReference>
<dbReference type="Pfam" id="PF13532">
    <property type="entry name" value="2OG-FeII_Oxy_2"/>
    <property type="match status" value="1"/>
</dbReference>
<dbReference type="PANTHER" id="PTHR16557">
    <property type="entry name" value="ALKYLATED DNA REPAIR PROTEIN ALKB-RELATED"/>
    <property type="match status" value="1"/>
</dbReference>
<organism evidence="7">
    <name type="scientific">Reticulitermes speratus</name>
    <dbReference type="NCBI Taxonomy" id="60591"/>
    <lineage>
        <taxon>Eukaryota</taxon>
        <taxon>Metazoa</taxon>
        <taxon>Ecdysozoa</taxon>
        <taxon>Arthropoda</taxon>
        <taxon>Hexapoda</taxon>
        <taxon>Insecta</taxon>
        <taxon>Pterygota</taxon>
        <taxon>Neoptera</taxon>
        <taxon>Polyneoptera</taxon>
        <taxon>Dictyoptera</taxon>
        <taxon>Blattodea</taxon>
        <taxon>Blattoidea</taxon>
        <taxon>Termitoidae</taxon>
        <taxon>Rhinotermitidae</taxon>
        <taxon>Reticulitermes</taxon>
        <taxon>Frontotermes</taxon>
    </lineage>
</organism>
<evidence type="ECO:0000256" key="2">
    <source>
        <dbReference type="ARBA" id="ARBA00022964"/>
    </source>
</evidence>
<dbReference type="SUPFAM" id="SSF51197">
    <property type="entry name" value="Clavaminate synthase-like"/>
    <property type="match status" value="1"/>
</dbReference>
<keyword evidence="3" id="KW-0560">Oxidoreductase</keyword>
<dbReference type="InterPro" id="IPR027450">
    <property type="entry name" value="AlkB-like"/>
</dbReference>
<dbReference type="EMBL" id="FX985756">
    <property type="protein sequence ID" value="BBA93643.1"/>
    <property type="molecule type" value="mRNA"/>
</dbReference>
<sequence>MFKHDFKRYKRRLPPPDLSEVIDFSQDLCSNIVTVRRVSPICDGVVRDSQLGLKPIHEWRVYELTNRHGLLFIPNPFTDLGQRYWVCRCLKDFTYKPQKLNIDEHGDLEDGQRWWDTCMKDTEKGKALLQKLRWVTLGYHHNWDTKMYSENSRGPFPEDLAVLCRYIARVVGFDDFSAEAAIVNYYHMDSTLSGHTDNSEENKEAPLFSFSFGQSAVFLLGGLGIDEKPTAMLIRSGDVVVMSGMSRLCYHGIPRILSTEKMPWDDVDSKSECPQRRRCDLSATCDAEDCGSAKGLRKETNLATFPSCFSSEIIHSCAENCFWEPFGNYLRTSRINMNVRQVLYPGVISLHSSDEL</sequence>
<feature type="binding site" evidence="5">
    <location>
        <position position="251"/>
    </location>
    <ligand>
        <name>Fe cation</name>
        <dbReference type="ChEBI" id="CHEBI:24875"/>
        <note>catalytic</note>
    </ligand>
</feature>
<reference evidence="7" key="1">
    <citation type="journal article" date="2016" name="PLoS ONE">
        <title>Caste-Specific and Sex-Specific Expression of Chemoreceptor Genes in a Termite.</title>
        <authorList>
            <person name="Mitaka Y."/>
            <person name="Kobayashi K."/>
            <person name="Mikheyev A."/>
            <person name="Tin M.M.Y."/>
            <person name="Watanabe Y."/>
            <person name="Matsuura K."/>
        </authorList>
    </citation>
    <scope>NUCLEOTIDE SEQUENCE</scope>
</reference>
<evidence type="ECO:0000256" key="3">
    <source>
        <dbReference type="ARBA" id="ARBA00023002"/>
    </source>
</evidence>
<evidence type="ECO:0000259" key="6">
    <source>
        <dbReference type="PROSITE" id="PS51471"/>
    </source>
</evidence>
<dbReference type="InterPro" id="IPR004574">
    <property type="entry name" value="Alkb"/>
</dbReference>
<dbReference type="InterPro" id="IPR005123">
    <property type="entry name" value="Oxoglu/Fe-dep_dioxygenase_dom"/>
</dbReference>
<keyword evidence="4 5" id="KW-0408">Iron</keyword>
<comment type="cofactor">
    <cofactor evidence="5">
        <name>Fe(2+)</name>
        <dbReference type="ChEBI" id="CHEBI:29033"/>
    </cofactor>
    <text evidence="5">Binds 1 Fe(2+) ion per subunit.</text>
</comment>
<dbReference type="GO" id="GO:0005634">
    <property type="term" value="C:nucleus"/>
    <property type="evidence" value="ECO:0007669"/>
    <property type="project" value="TreeGrafter"/>
</dbReference>
<proteinExistence type="evidence at transcript level"/>
<evidence type="ECO:0000256" key="4">
    <source>
        <dbReference type="ARBA" id="ARBA00023004"/>
    </source>
</evidence>
<evidence type="ECO:0000256" key="1">
    <source>
        <dbReference type="ARBA" id="ARBA00022723"/>
    </source>
</evidence>
<dbReference type="GO" id="GO:0008198">
    <property type="term" value="F:ferrous iron binding"/>
    <property type="evidence" value="ECO:0007669"/>
    <property type="project" value="TreeGrafter"/>
</dbReference>
<gene>
    <name evidence="7" type="primary">RsALKBH1</name>
</gene>
<evidence type="ECO:0000313" key="7">
    <source>
        <dbReference type="EMBL" id="BBA93643.1"/>
    </source>
</evidence>
<dbReference type="InterPro" id="IPR037151">
    <property type="entry name" value="AlkB-like_sf"/>
</dbReference>
<dbReference type="GO" id="GO:0035516">
    <property type="term" value="F:broad specificity oxidative DNA demethylase activity"/>
    <property type="evidence" value="ECO:0007669"/>
    <property type="project" value="TreeGrafter"/>
</dbReference>
<keyword evidence="2" id="KW-0223">Dioxygenase</keyword>
<keyword evidence="1 5" id="KW-0479">Metal-binding</keyword>
<feature type="domain" description="Fe2OG dioxygenase" evidence="6">
    <location>
        <begin position="177"/>
        <end position="289"/>
    </location>
</feature>
<dbReference type="PROSITE" id="PS51471">
    <property type="entry name" value="FE2OG_OXY"/>
    <property type="match status" value="1"/>
</dbReference>
<feature type="binding site" evidence="5">
    <location>
        <position position="195"/>
    </location>
    <ligand>
        <name>Fe cation</name>
        <dbReference type="ChEBI" id="CHEBI:24875"/>
        <note>catalytic</note>
    </ligand>
</feature>
<dbReference type="AlphaFoldDB" id="A0A2Z5U5X0"/>
<dbReference type="Gene3D" id="2.60.120.590">
    <property type="entry name" value="Alpha-ketoglutarate-dependent dioxygenase AlkB-like"/>
    <property type="match status" value="1"/>
</dbReference>
<dbReference type="GO" id="GO:0035515">
    <property type="term" value="F:oxidative RNA demethylase activity"/>
    <property type="evidence" value="ECO:0007669"/>
    <property type="project" value="TreeGrafter"/>
</dbReference>
<reference evidence="7" key="2">
    <citation type="submission" date="2017-10" db="EMBL/GenBank/DDBJ databases">
        <title>High Expression of DNA Repair Genes in Long-Lived Termite King.</title>
        <authorList>
            <person name="Tasaki E."/>
            <person name="Mitaka Y."/>
            <person name="Nozaki T."/>
            <person name="Kobayashi K."/>
            <person name="Matsuura K."/>
            <person name="Iuchi Y."/>
        </authorList>
    </citation>
    <scope>NUCLEOTIDE SEQUENCE</scope>
</reference>
<feature type="binding site" evidence="5">
    <location>
        <position position="197"/>
    </location>
    <ligand>
        <name>Fe cation</name>
        <dbReference type="ChEBI" id="CHEBI:24875"/>
        <note>catalytic</note>
    </ligand>
</feature>
<name>A0A2Z5U5X0_9NEOP</name>
<dbReference type="PANTHER" id="PTHR16557:SF2">
    <property type="entry name" value="NUCLEIC ACID DIOXYGENASE ALKBH1"/>
    <property type="match status" value="1"/>
</dbReference>